<accession>A0ABY3RHI3</accession>
<dbReference type="PRINTS" id="PR01217">
    <property type="entry name" value="PRICHEXTENSN"/>
</dbReference>
<evidence type="ECO:0000256" key="1">
    <source>
        <dbReference type="SAM" id="MobiDB-lite"/>
    </source>
</evidence>
<feature type="region of interest" description="Disordered" evidence="1">
    <location>
        <begin position="215"/>
        <end position="327"/>
    </location>
</feature>
<dbReference type="EMBL" id="CP088156">
    <property type="protein sequence ID" value="UFZ06281.1"/>
    <property type="molecule type" value="Genomic_DNA"/>
</dbReference>
<keyword evidence="2" id="KW-0812">Transmembrane</keyword>
<keyword evidence="2" id="KW-0472">Membrane</keyword>
<protein>
    <submittedName>
        <fullName evidence="3">Uncharacterized protein</fullName>
    </submittedName>
</protein>
<keyword evidence="4" id="KW-1185">Reference proteome</keyword>
<feature type="compositionally biased region" description="Polar residues" evidence="1">
    <location>
        <begin position="242"/>
        <end position="251"/>
    </location>
</feature>
<feature type="transmembrane region" description="Helical" evidence="2">
    <location>
        <begin position="46"/>
        <end position="66"/>
    </location>
</feature>
<gene>
    <name evidence="3" type="ORF">LQG66_08270</name>
</gene>
<sequence>MNSTWPTSFDQLLNSPAFPMWLTVAAASFFALIVLITLIRAEKSVANGALTVITLLGVGIAVASILRSQDPGQRGAGGDPATTASVSFSPPALACVDDLAGDLVLSNCEKGLFGSAEMTAAAVSYAAGMLSRLSQVGDIAAANKVMTAELLALRRAVERDRYGLMAYVLLTRDRCTPTDCVMFRAVADRQQLVNNMEGRTYEGLVTRYASQWNAPPSQAQPATGTFAGLAPSAPPGKPTNAEFPSSANTPPVSIMSPEPTASTRSAAPKPATQAAPAPPAPAPAPPPTVAASHAQAPAKKAAAPKPKPAAPATQAAPDAAEPAANNE</sequence>
<organism evidence="3 4">
    <name type="scientific">Bradyrhizobium ontarionense</name>
    <dbReference type="NCBI Taxonomy" id="2898149"/>
    <lineage>
        <taxon>Bacteria</taxon>
        <taxon>Pseudomonadati</taxon>
        <taxon>Pseudomonadota</taxon>
        <taxon>Alphaproteobacteria</taxon>
        <taxon>Hyphomicrobiales</taxon>
        <taxon>Nitrobacteraceae</taxon>
        <taxon>Bradyrhizobium</taxon>
    </lineage>
</organism>
<evidence type="ECO:0000313" key="3">
    <source>
        <dbReference type="EMBL" id="UFZ06281.1"/>
    </source>
</evidence>
<dbReference type="RefSeq" id="WP_231325263.1">
    <property type="nucleotide sequence ID" value="NZ_CP088156.1"/>
</dbReference>
<reference evidence="3" key="1">
    <citation type="journal article" date="2024" name="Antonie Van Leeuwenhoek">
        <title>Bradyrhizobium ontarionense sp. nov., a novel bacterial symbiont isolated from Aeschynomene indica (Indian jointvetch), harbours photosynthesis, nitrogen fixation and nitrous oxide (N2O) reductase genes.</title>
        <authorList>
            <person name="Bromfield E.S.P."/>
            <person name="Cloutier S."/>
        </authorList>
    </citation>
    <scope>NUCLEOTIDE SEQUENCE</scope>
    <source>
        <strain evidence="3">A19</strain>
    </source>
</reference>
<evidence type="ECO:0000256" key="2">
    <source>
        <dbReference type="SAM" id="Phobius"/>
    </source>
</evidence>
<feature type="compositionally biased region" description="Low complexity" evidence="1">
    <location>
        <begin position="266"/>
        <end position="275"/>
    </location>
</feature>
<name>A0ABY3RHI3_9BRAD</name>
<feature type="compositionally biased region" description="Pro residues" evidence="1">
    <location>
        <begin position="276"/>
        <end position="288"/>
    </location>
</feature>
<keyword evidence="2" id="KW-1133">Transmembrane helix</keyword>
<dbReference type="Proteomes" id="UP001431010">
    <property type="component" value="Chromosome"/>
</dbReference>
<proteinExistence type="predicted"/>
<feature type="transmembrane region" description="Helical" evidence="2">
    <location>
        <begin position="20"/>
        <end position="39"/>
    </location>
</feature>
<evidence type="ECO:0000313" key="4">
    <source>
        <dbReference type="Proteomes" id="UP001431010"/>
    </source>
</evidence>
<feature type="compositionally biased region" description="Low complexity" evidence="1">
    <location>
        <begin position="289"/>
        <end position="327"/>
    </location>
</feature>